<name>A0A4U2YSL9_9ACTN</name>
<dbReference type="OrthoDB" id="5244255at2"/>
<evidence type="ECO:0008006" key="3">
    <source>
        <dbReference type="Google" id="ProtNLM"/>
    </source>
</evidence>
<gene>
    <name evidence="1" type="ORF">FC770_05225</name>
</gene>
<dbReference type="RefSeq" id="WP_137064984.1">
    <property type="nucleotide sequence ID" value="NZ_CP040748.1"/>
</dbReference>
<dbReference type="Proteomes" id="UP000307808">
    <property type="component" value="Unassembled WGS sequence"/>
</dbReference>
<accession>A0A4U2YSL9</accession>
<keyword evidence="2" id="KW-1185">Reference proteome</keyword>
<organism evidence="1 2">
    <name type="scientific">Nocardioides jishulii</name>
    <dbReference type="NCBI Taxonomy" id="2575440"/>
    <lineage>
        <taxon>Bacteria</taxon>
        <taxon>Bacillati</taxon>
        <taxon>Actinomycetota</taxon>
        <taxon>Actinomycetes</taxon>
        <taxon>Propionibacteriales</taxon>
        <taxon>Nocardioidaceae</taxon>
        <taxon>Nocardioides</taxon>
    </lineage>
</organism>
<dbReference type="AlphaFoldDB" id="A0A4U2YSL9"/>
<protein>
    <recommendedName>
        <fullName evidence="3">Chemotaxis phosphatase CheX-like domain-containing protein</fullName>
    </recommendedName>
</protein>
<evidence type="ECO:0000313" key="1">
    <source>
        <dbReference type="EMBL" id="TKI64526.1"/>
    </source>
</evidence>
<reference evidence="1 2" key="1">
    <citation type="submission" date="2019-04" db="EMBL/GenBank/DDBJ databases">
        <authorList>
            <person name="Dong K."/>
        </authorList>
    </citation>
    <scope>NUCLEOTIDE SEQUENCE [LARGE SCALE GENOMIC DNA]</scope>
    <source>
        <strain evidence="2">dk3543</strain>
    </source>
</reference>
<sequence>MKVHLPVAKEVRDLLSDLLGKPVSIEPAAPLAPGPKRPATIGVYVDDSLRVAALICFDLPLSAYAGAAIGLVPPQVAEDAVTQGSLPEVLRENLHEVLNIAVSLFNSAPGADHLRLHAMHPAGEPTPRDVLVHALTLGRRTDMRVDVPYYGTGIISVVQTF</sequence>
<comment type="caution">
    <text evidence="1">The sequence shown here is derived from an EMBL/GenBank/DDBJ whole genome shotgun (WGS) entry which is preliminary data.</text>
</comment>
<proteinExistence type="predicted"/>
<evidence type="ECO:0000313" key="2">
    <source>
        <dbReference type="Proteomes" id="UP000307808"/>
    </source>
</evidence>
<dbReference type="EMBL" id="SZPY01000001">
    <property type="protein sequence ID" value="TKI64526.1"/>
    <property type="molecule type" value="Genomic_DNA"/>
</dbReference>